<reference evidence="2 3" key="1">
    <citation type="submission" date="2017-08" db="EMBL/GenBank/DDBJ databases">
        <title>Multipartite genome sequences of Sinorhizobium species nodulating soybeans.</title>
        <authorList>
            <person name="Tian C.F."/>
        </authorList>
    </citation>
    <scope>NUCLEOTIDE SEQUENCE [LARGE SCALE GENOMIC DNA]</scope>
    <source>
        <strain evidence="2 3">CCBAU 05684</strain>
    </source>
</reference>
<accession>A0A249PFK8</accession>
<dbReference type="EMBL" id="CP023067">
    <property type="protein sequence ID" value="ASY64039.1"/>
    <property type="molecule type" value="Genomic_DNA"/>
</dbReference>
<organism evidence="2 3">
    <name type="scientific">Sinorhizobium sojae CCBAU 05684</name>
    <dbReference type="NCBI Taxonomy" id="716928"/>
    <lineage>
        <taxon>Bacteria</taxon>
        <taxon>Pseudomonadati</taxon>
        <taxon>Pseudomonadota</taxon>
        <taxon>Alphaproteobacteria</taxon>
        <taxon>Hyphomicrobiales</taxon>
        <taxon>Rhizobiaceae</taxon>
        <taxon>Sinorhizobium/Ensifer group</taxon>
        <taxon>Sinorhizobium</taxon>
    </lineage>
</organism>
<feature type="transmembrane region" description="Helical" evidence="1">
    <location>
        <begin position="26"/>
        <end position="47"/>
    </location>
</feature>
<keyword evidence="1" id="KW-0812">Transmembrane</keyword>
<keyword evidence="3" id="KW-1185">Reference proteome</keyword>
<proteinExistence type="predicted"/>
<dbReference type="STRING" id="716928.GCA_000261485_03587"/>
<keyword evidence="1" id="KW-0472">Membrane</keyword>
<dbReference type="Proteomes" id="UP000217211">
    <property type="component" value="Chromosome"/>
</dbReference>
<evidence type="ECO:0000256" key="1">
    <source>
        <dbReference type="SAM" id="Phobius"/>
    </source>
</evidence>
<dbReference type="KEGG" id="esj:SJ05684_c26000"/>
<sequence length="48" mass="5242">MNPMKAMIRSRYPAHAAPAWRRPVHVIPQSLAVLAAFAFVCAVVIGLI</sequence>
<keyword evidence="1" id="KW-1133">Transmembrane helix</keyword>
<name>A0A249PFK8_9HYPH</name>
<evidence type="ECO:0000313" key="2">
    <source>
        <dbReference type="EMBL" id="ASY64039.1"/>
    </source>
</evidence>
<evidence type="ECO:0000313" key="3">
    <source>
        <dbReference type="Proteomes" id="UP000217211"/>
    </source>
</evidence>
<gene>
    <name evidence="2" type="ORF">SJ05684_c26000</name>
</gene>
<dbReference type="RefSeq" id="WP_034856449.1">
    <property type="nucleotide sequence ID" value="NZ_AJQT01000074.1"/>
</dbReference>
<dbReference type="AlphaFoldDB" id="A0A249PFK8"/>
<protein>
    <recommendedName>
        <fullName evidence="4">Transmembrane protein</fullName>
    </recommendedName>
</protein>
<evidence type="ECO:0008006" key="4">
    <source>
        <dbReference type="Google" id="ProtNLM"/>
    </source>
</evidence>